<dbReference type="Pfam" id="PF01327">
    <property type="entry name" value="Pep_deformylase"/>
    <property type="match status" value="1"/>
</dbReference>
<keyword evidence="2 6" id="KW-0479">Metal-binding</keyword>
<name>A0AAW9PU45_9CYAN</name>
<dbReference type="Proteomes" id="UP001333818">
    <property type="component" value="Unassembled WGS sequence"/>
</dbReference>
<dbReference type="InterPro" id="IPR036821">
    <property type="entry name" value="Peptide_deformylase_sf"/>
</dbReference>
<evidence type="ECO:0000256" key="1">
    <source>
        <dbReference type="ARBA" id="ARBA00010759"/>
    </source>
</evidence>
<comment type="catalytic activity">
    <reaction evidence="6">
        <text>N-terminal N-formyl-L-methionyl-[peptide] + H2O = N-terminal L-methionyl-[peptide] + formate</text>
        <dbReference type="Rhea" id="RHEA:24420"/>
        <dbReference type="Rhea" id="RHEA-COMP:10639"/>
        <dbReference type="Rhea" id="RHEA-COMP:10640"/>
        <dbReference type="ChEBI" id="CHEBI:15377"/>
        <dbReference type="ChEBI" id="CHEBI:15740"/>
        <dbReference type="ChEBI" id="CHEBI:49298"/>
        <dbReference type="ChEBI" id="CHEBI:64731"/>
        <dbReference type="EC" id="3.5.1.88"/>
    </reaction>
</comment>
<evidence type="ECO:0000256" key="2">
    <source>
        <dbReference type="ARBA" id="ARBA00022723"/>
    </source>
</evidence>
<dbReference type="NCBIfam" id="NF001159">
    <property type="entry name" value="PRK00150.1-3"/>
    <property type="match status" value="1"/>
</dbReference>
<proteinExistence type="inferred from homology"/>
<keyword evidence="8" id="KW-1185">Reference proteome</keyword>
<comment type="cofactor">
    <cofactor evidence="6">
        <name>Fe(2+)</name>
        <dbReference type="ChEBI" id="CHEBI:29033"/>
    </cofactor>
    <text evidence="6">Binds 1 Fe(2+) ion.</text>
</comment>
<evidence type="ECO:0000313" key="8">
    <source>
        <dbReference type="Proteomes" id="UP001333818"/>
    </source>
</evidence>
<dbReference type="PRINTS" id="PR01576">
    <property type="entry name" value="PDEFORMYLASE"/>
</dbReference>
<keyword evidence="5 6" id="KW-0408">Iron</keyword>
<reference evidence="7" key="1">
    <citation type="submission" date="2024-01" db="EMBL/GenBank/DDBJ databases">
        <title>Bank of Algae and Cyanobacteria of the Azores (BACA) strain genomes.</title>
        <authorList>
            <person name="Luz R."/>
            <person name="Cordeiro R."/>
            <person name="Fonseca A."/>
            <person name="Goncalves V."/>
        </authorList>
    </citation>
    <scope>NUCLEOTIDE SEQUENCE</scope>
    <source>
        <strain evidence="7">BACA0141</strain>
    </source>
</reference>
<dbReference type="HAMAP" id="MF_00163">
    <property type="entry name" value="Pep_deformylase"/>
    <property type="match status" value="1"/>
</dbReference>
<dbReference type="SUPFAM" id="SSF56420">
    <property type="entry name" value="Peptide deformylase"/>
    <property type="match status" value="1"/>
</dbReference>
<feature type="binding site" evidence="6">
    <location>
        <position position="154"/>
    </location>
    <ligand>
        <name>Fe cation</name>
        <dbReference type="ChEBI" id="CHEBI:24875"/>
    </ligand>
</feature>
<dbReference type="NCBIfam" id="TIGR00079">
    <property type="entry name" value="pept_deformyl"/>
    <property type="match status" value="1"/>
</dbReference>
<organism evidence="7 8">
    <name type="scientific">Tumidithrix elongata BACA0141</name>
    <dbReference type="NCBI Taxonomy" id="2716417"/>
    <lineage>
        <taxon>Bacteria</taxon>
        <taxon>Bacillati</taxon>
        <taxon>Cyanobacteriota</taxon>
        <taxon>Cyanophyceae</taxon>
        <taxon>Pseudanabaenales</taxon>
        <taxon>Pseudanabaenaceae</taxon>
        <taxon>Tumidithrix</taxon>
        <taxon>Tumidithrix elongata</taxon>
    </lineage>
</organism>
<feature type="binding site" evidence="6">
    <location>
        <position position="108"/>
    </location>
    <ligand>
        <name>Fe cation</name>
        <dbReference type="ChEBI" id="CHEBI:24875"/>
    </ligand>
</feature>
<dbReference type="EMBL" id="JAZBJZ010000013">
    <property type="protein sequence ID" value="MEE3716147.1"/>
    <property type="molecule type" value="Genomic_DNA"/>
</dbReference>
<comment type="function">
    <text evidence="6">Removes the formyl group from the N-terminal Met of newly synthesized proteins. Requires at least a dipeptide for an efficient rate of reaction. N-terminal L-methionine is a prerequisite for activity but the enzyme has broad specificity at other positions.</text>
</comment>
<dbReference type="FunFam" id="3.90.45.10:FF:000005">
    <property type="entry name" value="Peptide deformylase"/>
    <property type="match status" value="1"/>
</dbReference>
<keyword evidence="4 6" id="KW-0648">Protein biosynthesis</keyword>
<evidence type="ECO:0000256" key="5">
    <source>
        <dbReference type="ARBA" id="ARBA00023004"/>
    </source>
</evidence>
<comment type="similarity">
    <text evidence="1 6">Belongs to the polypeptide deformylase family.</text>
</comment>
<sequence length="189" mass="21113">MPTTLAQVPKQKLKNPPLKVYKLGDRVLRQPAKRVNKINDEIRQLAVEMLQTMYSNDGIGLAAPQVGVNKQVIVIDIELKDETKPPLVLINPEIKSMGGEIVVGEEGCLSIPEVFLDVQRPDEVTVVYRDEEGRPQKLVTNGLLARVIQHEMDHLNGVMFVDRVQNATALTKELTKHGFSVKDVESVKE</sequence>
<feature type="active site" evidence="6">
    <location>
        <position position="151"/>
    </location>
</feature>
<dbReference type="EC" id="3.5.1.88" evidence="6"/>
<accession>A0AAW9PU45</accession>
<dbReference type="GO" id="GO:0046872">
    <property type="term" value="F:metal ion binding"/>
    <property type="evidence" value="ECO:0007669"/>
    <property type="project" value="UniProtKB-KW"/>
</dbReference>
<dbReference type="AlphaFoldDB" id="A0AAW9PU45"/>
<evidence type="ECO:0000256" key="3">
    <source>
        <dbReference type="ARBA" id="ARBA00022801"/>
    </source>
</evidence>
<evidence type="ECO:0000313" key="7">
    <source>
        <dbReference type="EMBL" id="MEE3716147.1"/>
    </source>
</evidence>
<dbReference type="CDD" id="cd00487">
    <property type="entry name" value="Pep_deformylase"/>
    <property type="match status" value="1"/>
</dbReference>
<dbReference type="InterPro" id="IPR023635">
    <property type="entry name" value="Peptide_deformylase"/>
</dbReference>
<evidence type="ECO:0000256" key="6">
    <source>
        <dbReference type="HAMAP-Rule" id="MF_00163"/>
    </source>
</evidence>
<dbReference type="PANTHER" id="PTHR10458:SF22">
    <property type="entry name" value="PEPTIDE DEFORMYLASE"/>
    <property type="match status" value="1"/>
</dbReference>
<dbReference type="PANTHER" id="PTHR10458">
    <property type="entry name" value="PEPTIDE DEFORMYLASE"/>
    <property type="match status" value="1"/>
</dbReference>
<dbReference type="GO" id="GO:0006412">
    <property type="term" value="P:translation"/>
    <property type="evidence" value="ECO:0007669"/>
    <property type="project" value="UniProtKB-UniRule"/>
</dbReference>
<dbReference type="RefSeq" id="WP_330482573.1">
    <property type="nucleotide sequence ID" value="NZ_JAZBJZ010000013.1"/>
</dbReference>
<dbReference type="PIRSF" id="PIRSF004749">
    <property type="entry name" value="Pep_def"/>
    <property type="match status" value="1"/>
</dbReference>
<dbReference type="GO" id="GO:0042586">
    <property type="term" value="F:peptide deformylase activity"/>
    <property type="evidence" value="ECO:0007669"/>
    <property type="project" value="UniProtKB-UniRule"/>
</dbReference>
<comment type="caution">
    <text evidence="7">The sequence shown here is derived from an EMBL/GenBank/DDBJ whole genome shotgun (WGS) entry which is preliminary data.</text>
</comment>
<protein>
    <recommendedName>
        <fullName evidence="6">Peptide deformylase</fullName>
        <shortName evidence="6">PDF</shortName>
        <ecNumber evidence="6">3.5.1.88</ecNumber>
    </recommendedName>
    <alternativeName>
        <fullName evidence="6">Polypeptide deformylase</fullName>
    </alternativeName>
</protein>
<keyword evidence="3 6" id="KW-0378">Hydrolase</keyword>
<gene>
    <name evidence="6 7" type="primary">def</name>
    <name evidence="7" type="ORF">V2H45_05240</name>
</gene>
<evidence type="ECO:0000256" key="4">
    <source>
        <dbReference type="ARBA" id="ARBA00022917"/>
    </source>
</evidence>
<dbReference type="Gene3D" id="3.90.45.10">
    <property type="entry name" value="Peptide deformylase"/>
    <property type="match status" value="1"/>
</dbReference>
<feature type="binding site" evidence="6">
    <location>
        <position position="150"/>
    </location>
    <ligand>
        <name>Fe cation</name>
        <dbReference type="ChEBI" id="CHEBI:24875"/>
    </ligand>
</feature>